<feature type="compositionally biased region" description="Basic and acidic residues" evidence="1">
    <location>
        <begin position="61"/>
        <end position="70"/>
    </location>
</feature>
<sequence length="86" mass="9552">MTCSLKRDAEGSAVRVAATEFPIALVPFRLRWPGERRGERRREETESACLVSSSFLVFGKEGREEGRSSGDDAPGEIRPGKRITLE</sequence>
<dbReference type="EMBL" id="VSRR010116073">
    <property type="protein sequence ID" value="MPC98903.1"/>
    <property type="molecule type" value="Genomic_DNA"/>
</dbReference>
<protein>
    <submittedName>
        <fullName evidence="2">Uncharacterized protein</fullName>
    </submittedName>
</protein>
<proteinExistence type="predicted"/>
<name>A0A5B7JWS2_PORTR</name>
<evidence type="ECO:0000313" key="3">
    <source>
        <dbReference type="Proteomes" id="UP000324222"/>
    </source>
</evidence>
<keyword evidence="3" id="KW-1185">Reference proteome</keyword>
<evidence type="ECO:0000313" key="2">
    <source>
        <dbReference type="EMBL" id="MPC98903.1"/>
    </source>
</evidence>
<dbReference type="Proteomes" id="UP000324222">
    <property type="component" value="Unassembled WGS sequence"/>
</dbReference>
<comment type="caution">
    <text evidence="2">The sequence shown here is derived from an EMBL/GenBank/DDBJ whole genome shotgun (WGS) entry which is preliminary data.</text>
</comment>
<evidence type="ECO:0000256" key="1">
    <source>
        <dbReference type="SAM" id="MobiDB-lite"/>
    </source>
</evidence>
<dbReference type="AlphaFoldDB" id="A0A5B7JWS2"/>
<accession>A0A5B7JWS2</accession>
<reference evidence="2 3" key="1">
    <citation type="submission" date="2019-05" db="EMBL/GenBank/DDBJ databases">
        <title>Another draft genome of Portunus trituberculatus and its Hox gene families provides insights of decapod evolution.</title>
        <authorList>
            <person name="Jeong J.-H."/>
            <person name="Song I."/>
            <person name="Kim S."/>
            <person name="Choi T."/>
            <person name="Kim D."/>
            <person name="Ryu S."/>
            <person name="Kim W."/>
        </authorList>
    </citation>
    <scope>NUCLEOTIDE SEQUENCE [LARGE SCALE GENOMIC DNA]</scope>
    <source>
        <tissue evidence="2">Muscle</tissue>
    </source>
</reference>
<gene>
    <name evidence="2" type="ORF">E2C01_094289</name>
</gene>
<feature type="region of interest" description="Disordered" evidence="1">
    <location>
        <begin position="61"/>
        <end position="86"/>
    </location>
</feature>
<organism evidence="2 3">
    <name type="scientific">Portunus trituberculatus</name>
    <name type="common">Swimming crab</name>
    <name type="synonym">Neptunus trituberculatus</name>
    <dbReference type="NCBI Taxonomy" id="210409"/>
    <lineage>
        <taxon>Eukaryota</taxon>
        <taxon>Metazoa</taxon>
        <taxon>Ecdysozoa</taxon>
        <taxon>Arthropoda</taxon>
        <taxon>Crustacea</taxon>
        <taxon>Multicrustacea</taxon>
        <taxon>Malacostraca</taxon>
        <taxon>Eumalacostraca</taxon>
        <taxon>Eucarida</taxon>
        <taxon>Decapoda</taxon>
        <taxon>Pleocyemata</taxon>
        <taxon>Brachyura</taxon>
        <taxon>Eubrachyura</taxon>
        <taxon>Portunoidea</taxon>
        <taxon>Portunidae</taxon>
        <taxon>Portuninae</taxon>
        <taxon>Portunus</taxon>
    </lineage>
</organism>